<dbReference type="EMBL" id="LXQA010510822">
    <property type="protein sequence ID" value="MCI56338.1"/>
    <property type="molecule type" value="Genomic_DNA"/>
</dbReference>
<proteinExistence type="predicted"/>
<keyword evidence="2" id="KW-1185">Reference proteome</keyword>
<accession>A0A392T5I1</accession>
<feature type="non-terminal residue" evidence="1">
    <location>
        <position position="13"/>
    </location>
</feature>
<reference evidence="1 2" key="1">
    <citation type="journal article" date="2018" name="Front. Plant Sci.">
        <title>Red Clover (Trifolium pratense) and Zigzag Clover (T. medium) - A Picture of Genomic Similarities and Differences.</title>
        <authorList>
            <person name="Dluhosova J."/>
            <person name="Istvanek J."/>
            <person name="Nedelnik J."/>
            <person name="Repkova J."/>
        </authorList>
    </citation>
    <scope>NUCLEOTIDE SEQUENCE [LARGE SCALE GENOMIC DNA]</scope>
    <source>
        <strain evidence="2">cv. 10/8</strain>
        <tissue evidence="1">Leaf</tissue>
    </source>
</reference>
<dbReference type="Proteomes" id="UP000265520">
    <property type="component" value="Unassembled WGS sequence"/>
</dbReference>
<name>A0A392T5I1_9FABA</name>
<organism evidence="1 2">
    <name type="scientific">Trifolium medium</name>
    <dbReference type="NCBI Taxonomy" id="97028"/>
    <lineage>
        <taxon>Eukaryota</taxon>
        <taxon>Viridiplantae</taxon>
        <taxon>Streptophyta</taxon>
        <taxon>Embryophyta</taxon>
        <taxon>Tracheophyta</taxon>
        <taxon>Spermatophyta</taxon>
        <taxon>Magnoliopsida</taxon>
        <taxon>eudicotyledons</taxon>
        <taxon>Gunneridae</taxon>
        <taxon>Pentapetalae</taxon>
        <taxon>rosids</taxon>
        <taxon>fabids</taxon>
        <taxon>Fabales</taxon>
        <taxon>Fabaceae</taxon>
        <taxon>Papilionoideae</taxon>
        <taxon>50 kb inversion clade</taxon>
        <taxon>NPAAA clade</taxon>
        <taxon>Hologalegina</taxon>
        <taxon>IRL clade</taxon>
        <taxon>Trifolieae</taxon>
        <taxon>Trifolium</taxon>
    </lineage>
</organism>
<evidence type="ECO:0000313" key="1">
    <source>
        <dbReference type="EMBL" id="MCI56338.1"/>
    </source>
</evidence>
<evidence type="ECO:0000313" key="2">
    <source>
        <dbReference type="Proteomes" id="UP000265520"/>
    </source>
</evidence>
<protein>
    <submittedName>
        <fullName evidence="1">Uncharacterized protein</fullName>
    </submittedName>
</protein>
<sequence>MCRREREVEVDAG</sequence>
<comment type="caution">
    <text evidence="1">The sequence shown here is derived from an EMBL/GenBank/DDBJ whole genome shotgun (WGS) entry which is preliminary data.</text>
</comment>